<dbReference type="Gene3D" id="3.20.20.80">
    <property type="entry name" value="Glycosidases"/>
    <property type="match status" value="1"/>
</dbReference>
<dbReference type="Proteomes" id="UP000829758">
    <property type="component" value="Chromosome"/>
</dbReference>
<keyword evidence="3" id="KW-0326">Glycosidase</keyword>
<dbReference type="Proteomes" id="UP001155145">
    <property type="component" value="Unassembled WGS sequence"/>
</dbReference>
<evidence type="ECO:0000313" key="7">
    <source>
        <dbReference type="EMBL" id="MCC3273042.1"/>
    </source>
</evidence>
<dbReference type="GO" id="GO:0005975">
    <property type="term" value="P:carbohydrate metabolic process"/>
    <property type="evidence" value="ECO:0007669"/>
    <property type="project" value="InterPro"/>
</dbReference>
<feature type="domain" description="Glycoside hydrolase family 2 immunoglobulin-like beta-sandwich" evidence="5">
    <location>
        <begin position="298"/>
        <end position="353"/>
    </location>
</feature>
<dbReference type="RefSeq" id="WP_227929047.1">
    <property type="nucleotide sequence ID" value="NZ_CP094984.1"/>
</dbReference>
<dbReference type="InterPro" id="IPR036156">
    <property type="entry name" value="Beta-gal/glucu_dom_sf"/>
</dbReference>
<proteinExistence type="inferred from homology"/>
<protein>
    <submittedName>
        <fullName evidence="7">Glycoside hydrolase family 2</fullName>
    </submittedName>
</protein>
<dbReference type="PANTHER" id="PTHR42732:SF2">
    <property type="entry name" value="BETA-MANNOSIDASE"/>
    <property type="match status" value="1"/>
</dbReference>
<dbReference type="Pfam" id="PF22666">
    <property type="entry name" value="Glyco_hydro_2_N2"/>
    <property type="match status" value="1"/>
</dbReference>
<dbReference type="SUPFAM" id="SSF49303">
    <property type="entry name" value="beta-Galactosidase/glucuronidase domain"/>
    <property type="match status" value="1"/>
</dbReference>
<evidence type="ECO:0000313" key="8">
    <source>
        <dbReference type="EMBL" id="UON93601.1"/>
    </source>
</evidence>
<evidence type="ECO:0000256" key="4">
    <source>
        <dbReference type="SAM" id="MobiDB-lite"/>
    </source>
</evidence>
<evidence type="ECO:0000313" key="10">
    <source>
        <dbReference type="Proteomes" id="UP001155145"/>
    </source>
</evidence>
<evidence type="ECO:0000313" key="9">
    <source>
        <dbReference type="Proteomes" id="UP000829758"/>
    </source>
</evidence>
<feature type="compositionally biased region" description="Low complexity" evidence="4">
    <location>
        <begin position="217"/>
        <end position="235"/>
    </location>
</feature>
<reference evidence="7" key="1">
    <citation type="submission" date="2021-10" db="EMBL/GenBank/DDBJ databases">
        <title>Novel species in genus Arthrobacter.</title>
        <authorList>
            <person name="Liu Y."/>
        </authorList>
    </citation>
    <scope>NUCLEOTIDE SEQUENCE</scope>
    <source>
        <strain evidence="9">zg-Y462</strain>
        <strain evidence="7">Zg-Y462</strain>
    </source>
</reference>
<dbReference type="InterPro" id="IPR054593">
    <property type="entry name" value="Beta-mannosidase-like_N2"/>
</dbReference>
<dbReference type="Pfam" id="PF00703">
    <property type="entry name" value="Glyco_hydro_2"/>
    <property type="match status" value="1"/>
</dbReference>
<evidence type="ECO:0000259" key="5">
    <source>
        <dbReference type="Pfam" id="PF00703"/>
    </source>
</evidence>
<feature type="domain" description="Beta-mannosidase-like galactose-binding" evidence="6">
    <location>
        <begin position="75"/>
        <end position="156"/>
    </location>
</feature>
<dbReference type="InterPro" id="IPR013783">
    <property type="entry name" value="Ig-like_fold"/>
</dbReference>
<evidence type="ECO:0000256" key="1">
    <source>
        <dbReference type="ARBA" id="ARBA00007401"/>
    </source>
</evidence>
<evidence type="ECO:0000256" key="3">
    <source>
        <dbReference type="ARBA" id="ARBA00023295"/>
    </source>
</evidence>
<evidence type="ECO:0000259" key="6">
    <source>
        <dbReference type="Pfam" id="PF22666"/>
    </source>
</evidence>
<dbReference type="Gene3D" id="2.60.120.260">
    <property type="entry name" value="Galactose-binding domain-like"/>
    <property type="match status" value="1"/>
</dbReference>
<dbReference type="Gene3D" id="2.60.40.10">
    <property type="entry name" value="Immunoglobulins"/>
    <property type="match status" value="1"/>
</dbReference>
<organism evidence="7 10">
    <name type="scientific">Arthrobacter zhangbolii</name>
    <dbReference type="NCBI Taxonomy" id="2886936"/>
    <lineage>
        <taxon>Bacteria</taxon>
        <taxon>Bacillati</taxon>
        <taxon>Actinomycetota</taxon>
        <taxon>Actinomycetes</taxon>
        <taxon>Micrococcales</taxon>
        <taxon>Micrococcaceae</taxon>
        <taxon>Arthrobacter</taxon>
    </lineage>
</organism>
<dbReference type="PANTHER" id="PTHR42732">
    <property type="entry name" value="BETA-GALACTOSIDASE"/>
    <property type="match status" value="1"/>
</dbReference>
<dbReference type="EMBL" id="CP094984">
    <property type="protein sequence ID" value="UON93601.1"/>
    <property type="molecule type" value="Genomic_DNA"/>
</dbReference>
<sequence>MTEWGTDLDPAAVLQEYPRPQLVRDSYLNLNGYWEYAITAGGREESPEAWDGQILVPFSPEAPLSGVGRQLQPSEALWYRRTFILPADFAGDTGLAGERVLLHFGAVDQSCTVTVNGVPVGGHDGGYLPFSLDVTKALAGQSGAEQELVVRVRDISDTGYHSRGKQKLDRGGIWYTAQSGIWQTVWLESVPGKSIGGLALVPDLDSVTVTVQVSDAGTAGTASTGHGSIEADAAGTGSGAANGGESEDTGSGVAGPSEAGTPAGGADLSSAGVAVPSEAGTPAGGADLSAEITVSAAGQTVARAVVVPGVPLRLAIPHPHLWTPEDPFLYDVQVRLLDGGREVDRVQSYTGLRTFGMGPDAAGRLRLLLNGHPYFHAGLLDQGYWPDGLYTAPSDAALASDIERARDLGFTMLRKHIKIEPLRWYYHCDRLGMLVWQDLVNGGTTYRHSVVTAPAVAGTHRRDNAYLAFGRDEEAGRAEFLAEMHGTVELLRNTVSLAVWVPFNEAWGQFDANAVTAQLRRLDPTRSIDHASGWHDQGGGDMKSLHVYFLPFRLRKAWLRGSRAVVLSEYGGYSLRIPGHTFNTKEFGYRSFRTRQALQRAYRRLHTRQIEPAVARGLAATVYTQLTDVEDEVNGLLTYDRAVLKIDAGTLREVNARLIRAAGQ</sequence>
<dbReference type="InterPro" id="IPR006102">
    <property type="entry name" value="Ig-like_GH2"/>
</dbReference>
<dbReference type="InterPro" id="IPR051913">
    <property type="entry name" value="GH2_Domain-Containing"/>
</dbReference>
<dbReference type="InterPro" id="IPR008979">
    <property type="entry name" value="Galactose-bd-like_sf"/>
</dbReference>
<keyword evidence="2 7" id="KW-0378">Hydrolase</keyword>
<accession>A0A9X1SA56</accession>
<dbReference type="InterPro" id="IPR017853">
    <property type="entry name" value="GH"/>
</dbReference>
<gene>
    <name evidence="7" type="ORF">LJ755_09920</name>
    <name evidence="8" type="ORF">MUK71_05555</name>
</gene>
<dbReference type="SUPFAM" id="SSF51445">
    <property type="entry name" value="(Trans)glycosidases"/>
    <property type="match status" value="1"/>
</dbReference>
<keyword evidence="9" id="KW-1185">Reference proteome</keyword>
<name>A0A9X1SA56_9MICC</name>
<dbReference type="GO" id="GO:0004553">
    <property type="term" value="F:hydrolase activity, hydrolyzing O-glycosyl compounds"/>
    <property type="evidence" value="ECO:0007669"/>
    <property type="project" value="InterPro"/>
</dbReference>
<dbReference type="EMBL" id="JAJFZT010000006">
    <property type="protein sequence ID" value="MCC3273042.1"/>
    <property type="molecule type" value="Genomic_DNA"/>
</dbReference>
<feature type="region of interest" description="Disordered" evidence="4">
    <location>
        <begin position="217"/>
        <end position="284"/>
    </location>
</feature>
<comment type="similarity">
    <text evidence="1">Belongs to the glycosyl hydrolase 2 family.</text>
</comment>
<dbReference type="AlphaFoldDB" id="A0A9X1SA56"/>
<dbReference type="SUPFAM" id="SSF49785">
    <property type="entry name" value="Galactose-binding domain-like"/>
    <property type="match status" value="1"/>
</dbReference>
<evidence type="ECO:0000256" key="2">
    <source>
        <dbReference type="ARBA" id="ARBA00022801"/>
    </source>
</evidence>